<comment type="subcellular location">
    <subcellularLocation>
        <location evidence="2">Cell projection</location>
        <location evidence="2">Cilium</location>
        <location evidence="2">Flagellum</location>
    </subcellularLocation>
    <subcellularLocation>
        <location evidence="3">Cytoplasm</location>
    </subcellularLocation>
</comment>
<evidence type="ECO:0000256" key="5">
    <source>
        <dbReference type="ARBA" id="ARBA00022490"/>
    </source>
</evidence>
<dbReference type="InterPro" id="IPR031733">
    <property type="entry name" value="Dynein_attach_N"/>
</dbReference>
<evidence type="ECO:0000256" key="1">
    <source>
        <dbReference type="ARBA" id="ARBA00004048"/>
    </source>
</evidence>
<keyword evidence="9" id="KW-0966">Cell projection</keyword>
<comment type="function">
    <text evidence="1">Dynein-attachment factor required for cilia motility.</text>
</comment>
<dbReference type="GO" id="GO:0030030">
    <property type="term" value="P:cell projection organization"/>
    <property type="evidence" value="ECO:0007669"/>
    <property type="project" value="UniProtKB-KW"/>
</dbReference>
<evidence type="ECO:0000256" key="4">
    <source>
        <dbReference type="ARBA" id="ARBA00011738"/>
    </source>
</evidence>
<evidence type="ECO:0000313" key="13">
    <source>
        <dbReference type="EMBL" id="KAL3660082.1"/>
    </source>
</evidence>
<evidence type="ECO:0008006" key="15">
    <source>
        <dbReference type="Google" id="ProtNLM"/>
    </source>
</evidence>
<dbReference type="InterPro" id="IPR042422">
    <property type="entry name" value="CC103"/>
</dbReference>
<feature type="domain" description="Dynein attachment factor N-terminal" evidence="12">
    <location>
        <begin position="18"/>
        <end position="84"/>
    </location>
</feature>
<organism evidence="13 14">
    <name type="scientific">Phytophthora oleae</name>
    <dbReference type="NCBI Taxonomy" id="2107226"/>
    <lineage>
        <taxon>Eukaryota</taxon>
        <taxon>Sar</taxon>
        <taxon>Stramenopiles</taxon>
        <taxon>Oomycota</taxon>
        <taxon>Peronosporomycetes</taxon>
        <taxon>Peronosporales</taxon>
        <taxon>Peronosporaceae</taxon>
        <taxon>Phytophthora</taxon>
    </lineage>
</organism>
<evidence type="ECO:0000256" key="7">
    <source>
        <dbReference type="ARBA" id="ARBA00022846"/>
    </source>
</evidence>
<dbReference type="Proteomes" id="UP001632037">
    <property type="component" value="Unassembled WGS sequence"/>
</dbReference>
<feature type="domain" description="RNA-polymerase II-associated protein 3-like C-terminal" evidence="11">
    <location>
        <begin position="112"/>
        <end position="210"/>
    </location>
</feature>
<evidence type="ECO:0000256" key="6">
    <source>
        <dbReference type="ARBA" id="ARBA00022794"/>
    </source>
</evidence>
<dbReference type="InterPro" id="IPR025986">
    <property type="entry name" value="RPAP3-like_C"/>
</dbReference>
<proteinExistence type="inferred from homology"/>
<dbReference type="EMBL" id="JBIMZQ010000043">
    <property type="protein sequence ID" value="KAL3660082.1"/>
    <property type="molecule type" value="Genomic_DNA"/>
</dbReference>
<dbReference type="PANTHER" id="PTHR28572">
    <property type="entry name" value="COILED-COIL DOMAIN-CONTAINING PROTEIN 103"/>
    <property type="match status" value="1"/>
</dbReference>
<comment type="caution">
    <text evidence="13">The sequence shown here is derived from an EMBL/GenBank/DDBJ whole genome shotgun (WGS) entry which is preliminary data.</text>
</comment>
<reference evidence="13 14" key="1">
    <citation type="submission" date="2024-09" db="EMBL/GenBank/DDBJ databases">
        <title>Genome sequencing and assembly of Phytophthora oleae, isolate VK10A, causative agent of rot of olive drupes.</title>
        <authorList>
            <person name="Conti Taguali S."/>
            <person name="Riolo M."/>
            <person name="La Spada F."/>
            <person name="Cacciola S.O."/>
            <person name="Dionisio G."/>
        </authorList>
    </citation>
    <scope>NUCLEOTIDE SEQUENCE [LARGE SCALE GENOMIC DNA]</scope>
    <source>
        <strain evidence="13 14">VK10A</strain>
    </source>
</reference>
<comment type="subunit">
    <text evidence="4">Homodimer.</text>
</comment>
<dbReference type="GO" id="GO:0031514">
    <property type="term" value="C:motile cilium"/>
    <property type="evidence" value="ECO:0007669"/>
    <property type="project" value="UniProtKB-SubCell"/>
</dbReference>
<accession>A0ABD3F272</accession>
<comment type="similarity">
    <text evidence="10">Belongs to the DNAAF19/PR46b family.</text>
</comment>
<dbReference type="GO" id="GO:0005737">
    <property type="term" value="C:cytoplasm"/>
    <property type="evidence" value="ECO:0007669"/>
    <property type="project" value="UniProtKB-SubCell"/>
</dbReference>
<sequence length="246" mass="28115">MVKKTAEQLTSIAHGAFDTAALQQELAQALEDDRLYKLTDNMKKRAIHTAANYDEFKNLVACADLKPISQKELRDFSKAERQTNILFKKKISRKKSANERRFQPAVPALDIPPASAIDFCRNWKRYLKTTDAKYRYLQLTAPERLASMFRADIDSDLMAEIVEVLVASWHQKAVDTSPEEPSQATFALAIMMALSQTARLSLILDFFEDHQTEKMRELFDLAETTEDLSEQDLETLGNLKGKLRLR</sequence>
<keyword evidence="14" id="KW-1185">Reference proteome</keyword>
<gene>
    <name evidence="13" type="ORF">V7S43_015004</name>
</gene>
<evidence type="ECO:0000259" key="12">
    <source>
        <dbReference type="Pfam" id="PF15867"/>
    </source>
</evidence>
<dbReference type="AlphaFoldDB" id="A0ABD3F272"/>
<dbReference type="Pfam" id="PF15867">
    <property type="entry name" value="Dynein_attach_N"/>
    <property type="match status" value="1"/>
</dbReference>
<evidence type="ECO:0000313" key="14">
    <source>
        <dbReference type="Proteomes" id="UP001632037"/>
    </source>
</evidence>
<name>A0ABD3F272_9STRA</name>
<dbReference type="PANTHER" id="PTHR28572:SF1">
    <property type="entry name" value="COILED-COIL DOMAIN-CONTAINING PROTEIN 103"/>
    <property type="match status" value="1"/>
</dbReference>
<keyword evidence="8" id="KW-0969">Cilium</keyword>
<evidence type="ECO:0000256" key="10">
    <source>
        <dbReference type="ARBA" id="ARBA00049986"/>
    </source>
</evidence>
<protein>
    <recommendedName>
        <fullName evidence="15">Dynein attachment factor N-terminal domain-containing protein</fullName>
    </recommendedName>
</protein>
<keyword evidence="7" id="KW-0282">Flagellum</keyword>
<keyword evidence="5" id="KW-0963">Cytoplasm</keyword>
<evidence type="ECO:0000256" key="3">
    <source>
        <dbReference type="ARBA" id="ARBA00004496"/>
    </source>
</evidence>
<keyword evidence="6" id="KW-0970">Cilium biogenesis/degradation</keyword>
<evidence type="ECO:0000256" key="2">
    <source>
        <dbReference type="ARBA" id="ARBA00004230"/>
    </source>
</evidence>
<dbReference type="Pfam" id="PF13877">
    <property type="entry name" value="RPAP3_C"/>
    <property type="match status" value="1"/>
</dbReference>
<evidence type="ECO:0000256" key="8">
    <source>
        <dbReference type="ARBA" id="ARBA00023069"/>
    </source>
</evidence>
<evidence type="ECO:0000256" key="9">
    <source>
        <dbReference type="ARBA" id="ARBA00023273"/>
    </source>
</evidence>
<evidence type="ECO:0000259" key="11">
    <source>
        <dbReference type="Pfam" id="PF13877"/>
    </source>
</evidence>